<dbReference type="EMBL" id="HBUE01167916">
    <property type="protein sequence ID" value="CAG6513534.1"/>
    <property type="molecule type" value="Transcribed_RNA"/>
</dbReference>
<protein>
    <submittedName>
        <fullName evidence="3">(northern house mosquito) hypothetical protein</fullName>
    </submittedName>
</protein>
<feature type="region of interest" description="Disordered" evidence="1">
    <location>
        <begin position="126"/>
        <end position="150"/>
    </location>
</feature>
<name>A0A8D8J888_CULPI</name>
<dbReference type="EMBL" id="HBUE01273242">
    <property type="protein sequence ID" value="CAG6565002.1"/>
    <property type="molecule type" value="Transcribed_RNA"/>
</dbReference>
<proteinExistence type="predicted"/>
<feature type="chain" id="PRO_5036428207" evidence="2">
    <location>
        <begin position="23"/>
        <end position="161"/>
    </location>
</feature>
<dbReference type="EMBL" id="HBUE01167915">
    <property type="protein sequence ID" value="CAG6513533.1"/>
    <property type="molecule type" value="Transcribed_RNA"/>
</dbReference>
<accession>A0A8D8J888</accession>
<feature type="compositionally biased region" description="Basic residues" evidence="1">
    <location>
        <begin position="136"/>
        <end position="150"/>
    </location>
</feature>
<feature type="signal peptide" evidence="2">
    <location>
        <begin position="1"/>
        <end position="22"/>
    </location>
</feature>
<organism evidence="3">
    <name type="scientific">Culex pipiens</name>
    <name type="common">House mosquito</name>
    <dbReference type="NCBI Taxonomy" id="7175"/>
    <lineage>
        <taxon>Eukaryota</taxon>
        <taxon>Metazoa</taxon>
        <taxon>Ecdysozoa</taxon>
        <taxon>Arthropoda</taxon>
        <taxon>Hexapoda</taxon>
        <taxon>Insecta</taxon>
        <taxon>Pterygota</taxon>
        <taxon>Neoptera</taxon>
        <taxon>Endopterygota</taxon>
        <taxon>Diptera</taxon>
        <taxon>Nematocera</taxon>
        <taxon>Culicoidea</taxon>
        <taxon>Culicidae</taxon>
        <taxon>Culicinae</taxon>
        <taxon>Culicini</taxon>
        <taxon>Culex</taxon>
        <taxon>Culex</taxon>
    </lineage>
</organism>
<evidence type="ECO:0000313" key="3">
    <source>
        <dbReference type="EMBL" id="CAG6565002.1"/>
    </source>
</evidence>
<sequence>MMKYLASLLVLGLFVVFTASLAESNLRESLVKELNSTIGGNDLQKNVSCLVLCDYCGCDGSFAGDECICDCINDGDKHIKCLEELKNTEKQYEFEELQESVEQLLAGAVRVRRDISNGDLLDGDSSMLDRGTASKASRKNKRKKFNRRQRGRRFLQRNGSN</sequence>
<dbReference type="EMBL" id="HBUE01273243">
    <property type="protein sequence ID" value="CAG6565003.1"/>
    <property type="molecule type" value="Transcribed_RNA"/>
</dbReference>
<reference evidence="3" key="1">
    <citation type="submission" date="2021-05" db="EMBL/GenBank/DDBJ databases">
        <authorList>
            <person name="Alioto T."/>
            <person name="Alioto T."/>
            <person name="Gomez Garrido J."/>
        </authorList>
    </citation>
    <scope>NUCLEOTIDE SEQUENCE</scope>
</reference>
<evidence type="ECO:0000256" key="1">
    <source>
        <dbReference type="SAM" id="MobiDB-lite"/>
    </source>
</evidence>
<evidence type="ECO:0000256" key="2">
    <source>
        <dbReference type="SAM" id="SignalP"/>
    </source>
</evidence>
<dbReference type="AlphaFoldDB" id="A0A8D8J888"/>
<keyword evidence="2" id="KW-0732">Signal</keyword>